<proteinExistence type="predicted"/>
<evidence type="ECO:0000313" key="2">
    <source>
        <dbReference type="EMBL" id="VDP81048.1"/>
    </source>
</evidence>
<accession>A0A183L6N3</accession>
<gene>
    <name evidence="2" type="ORF">SCUD_LOCUS23003</name>
</gene>
<dbReference type="EMBL" id="UZAK01051636">
    <property type="protein sequence ID" value="VDP81048.1"/>
    <property type="molecule type" value="Genomic_DNA"/>
</dbReference>
<protein>
    <submittedName>
        <fullName evidence="4">Tox-GHH domain-containing protein</fullName>
    </submittedName>
</protein>
<evidence type="ECO:0000313" key="4">
    <source>
        <dbReference type="WBParaSite" id="SCUD_0002300501-mRNA-1"/>
    </source>
</evidence>
<keyword evidence="3" id="KW-1185">Reference proteome</keyword>
<organism evidence="4">
    <name type="scientific">Schistosoma curassoni</name>
    <dbReference type="NCBI Taxonomy" id="6186"/>
    <lineage>
        <taxon>Eukaryota</taxon>
        <taxon>Metazoa</taxon>
        <taxon>Spiralia</taxon>
        <taxon>Lophotrochozoa</taxon>
        <taxon>Platyhelminthes</taxon>
        <taxon>Trematoda</taxon>
        <taxon>Digenea</taxon>
        <taxon>Strigeidida</taxon>
        <taxon>Schistosomatoidea</taxon>
        <taxon>Schistosomatidae</taxon>
        <taxon>Schistosoma</taxon>
    </lineage>
</organism>
<dbReference type="WBParaSite" id="SCUD_0002300501-mRNA-1">
    <property type="protein sequence ID" value="SCUD_0002300501-mRNA-1"/>
    <property type="gene ID" value="SCUD_0002300501"/>
</dbReference>
<dbReference type="STRING" id="6186.A0A183L6N3"/>
<reference evidence="2 3" key="2">
    <citation type="submission" date="2018-11" db="EMBL/GenBank/DDBJ databases">
        <authorList>
            <consortium name="Pathogen Informatics"/>
        </authorList>
    </citation>
    <scope>NUCLEOTIDE SEQUENCE [LARGE SCALE GENOMIC DNA]</scope>
    <source>
        <strain evidence="2">Dakar</strain>
        <strain evidence="3">Dakar, Senegal</strain>
    </source>
</reference>
<feature type="region of interest" description="Disordered" evidence="1">
    <location>
        <begin position="1"/>
        <end position="21"/>
    </location>
</feature>
<evidence type="ECO:0000313" key="3">
    <source>
        <dbReference type="Proteomes" id="UP000279833"/>
    </source>
</evidence>
<dbReference type="Proteomes" id="UP000279833">
    <property type="component" value="Unassembled WGS sequence"/>
</dbReference>
<sequence length="83" mass="9629">MTQKSKKAVINNSRTRADNAKVQAKYTEENKRVKRRIRADRGKYDLATKAGKAASKENIRQLYNTTKKVARKYSNLERPCRTL</sequence>
<dbReference type="AlphaFoldDB" id="A0A183L6N3"/>
<name>A0A183L6N3_9TREM</name>
<evidence type="ECO:0000256" key="1">
    <source>
        <dbReference type="SAM" id="MobiDB-lite"/>
    </source>
</evidence>
<reference evidence="4" key="1">
    <citation type="submission" date="2016-06" db="UniProtKB">
        <authorList>
            <consortium name="WormBaseParasite"/>
        </authorList>
    </citation>
    <scope>IDENTIFICATION</scope>
</reference>